<evidence type="ECO:0000256" key="5">
    <source>
        <dbReference type="ARBA" id="ARBA00022705"/>
    </source>
</evidence>
<keyword evidence="4" id="KW-0548">Nucleotidyltransferase</keyword>
<dbReference type="STRING" id="1817883.A3G31_01020"/>
<dbReference type="InterPro" id="IPR027417">
    <property type="entry name" value="P-loop_NTPase"/>
</dbReference>
<evidence type="ECO:0000256" key="8">
    <source>
        <dbReference type="ARBA" id="ARBA00049244"/>
    </source>
</evidence>
<evidence type="ECO:0000256" key="1">
    <source>
        <dbReference type="ARBA" id="ARBA00012417"/>
    </source>
</evidence>
<evidence type="ECO:0000313" key="12">
    <source>
        <dbReference type="Proteomes" id="UP000178082"/>
    </source>
</evidence>
<protein>
    <recommendedName>
        <fullName evidence="2">DNA polymerase III subunit delta</fullName>
        <ecNumber evidence="1">2.7.7.7</ecNumber>
    </recommendedName>
</protein>
<dbReference type="Pfam" id="PF06144">
    <property type="entry name" value="DNA_pol3_delta"/>
    <property type="match status" value="1"/>
</dbReference>
<evidence type="ECO:0000256" key="3">
    <source>
        <dbReference type="ARBA" id="ARBA00022679"/>
    </source>
</evidence>
<feature type="domain" description="DNA polymerase III delta N-terminal" evidence="9">
    <location>
        <begin position="21"/>
        <end position="133"/>
    </location>
</feature>
<evidence type="ECO:0000256" key="6">
    <source>
        <dbReference type="ARBA" id="ARBA00022932"/>
    </source>
</evidence>
<dbReference type="SUPFAM" id="SSF48019">
    <property type="entry name" value="post-AAA+ oligomerization domain-like"/>
    <property type="match status" value="1"/>
</dbReference>
<reference evidence="11 12" key="1">
    <citation type="journal article" date="2016" name="Nat. Commun.">
        <title>Thousands of microbial genomes shed light on interconnected biogeochemical processes in an aquifer system.</title>
        <authorList>
            <person name="Anantharaman K."/>
            <person name="Brown C.T."/>
            <person name="Hug L.A."/>
            <person name="Sharon I."/>
            <person name="Castelle C.J."/>
            <person name="Probst A.J."/>
            <person name="Thomas B.C."/>
            <person name="Singh A."/>
            <person name="Wilkins M.J."/>
            <person name="Karaoz U."/>
            <person name="Brodie E.L."/>
            <person name="Williams K.H."/>
            <person name="Hubbard S.S."/>
            <person name="Banfield J.F."/>
        </authorList>
    </citation>
    <scope>NUCLEOTIDE SEQUENCE [LARGE SCALE GENOMIC DNA]</scope>
</reference>
<dbReference type="EMBL" id="MGDI01000001">
    <property type="protein sequence ID" value="OGL55379.1"/>
    <property type="molecule type" value="Genomic_DNA"/>
</dbReference>
<dbReference type="SUPFAM" id="SSF52540">
    <property type="entry name" value="P-loop containing nucleoside triphosphate hydrolases"/>
    <property type="match status" value="1"/>
</dbReference>
<dbReference type="PANTHER" id="PTHR34388:SF1">
    <property type="entry name" value="DNA POLYMERASE III SUBUNIT DELTA"/>
    <property type="match status" value="1"/>
</dbReference>
<evidence type="ECO:0000259" key="10">
    <source>
        <dbReference type="Pfam" id="PF21694"/>
    </source>
</evidence>
<keyword evidence="6" id="KW-0239">DNA-directed DNA polymerase</keyword>
<gene>
    <name evidence="11" type="ORF">A3G31_01020</name>
</gene>
<evidence type="ECO:0000256" key="7">
    <source>
        <dbReference type="ARBA" id="ARBA00034754"/>
    </source>
</evidence>
<evidence type="ECO:0000259" key="9">
    <source>
        <dbReference type="Pfam" id="PF06144"/>
    </source>
</evidence>
<dbReference type="InterPro" id="IPR005790">
    <property type="entry name" value="DNA_polIII_delta"/>
</dbReference>
<evidence type="ECO:0000256" key="4">
    <source>
        <dbReference type="ARBA" id="ARBA00022695"/>
    </source>
</evidence>
<dbReference type="Pfam" id="PF21694">
    <property type="entry name" value="DNA_pol3_delta_C"/>
    <property type="match status" value="1"/>
</dbReference>
<comment type="caution">
    <text evidence="11">The sequence shown here is derived from an EMBL/GenBank/DDBJ whole genome shotgun (WGS) entry which is preliminary data.</text>
</comment>
<dbReference type="AlphaFoldDB" id="A0A1F7SNM4"/>
<dbReference type="Gene3D" id="1.10.8.60">
    <property type="match status" value="1"/>
</dbReference>
<dbReference type="EC" id="2.7.7.7" evidence="1"/>
<feature type="domain" description="DNA polymerase III delta subunit-like C-terminal" evidence="10">
    <location>
        <begin position="218"/>
        <end position="272"/>
    </location>
</feature>
<dbReference type="PANTHER" id="PTHR34388">
    <property type="entry name" value="DNA POLYMERASE III SUBUNIT DELTA"/>
    <property type="match status" value="1"/>
</dbReference>
<proteinExistence type="inferred from homology"/>
<organism evidence="11 12">
    <name type="scientific">Candidatus Schekmanbacteria bacterium RIFCSPLOWO2_12_FULL_38_15</name>
    <dbReference type="NCBI Taxonomy" id="1817883"/>
    <lineage>
        <taxon>Bacteria</taxon>
        <taxon>Candidatus Schekmaniibacteriota</taxon>
    </lineage>
</organism>
<comment type="catalytic activity">
    <reaction evidence="8">
        <text>DNA(n) + a 2'-deoxyribonucleoside 5'-triphosphate = DNA(n+1) + diphosphate</text>
        <dbReference type="Rhea" id="RHEA:22508"/>
        <dbReference type="Rhea" id="RHEA-COMP:17339"/>
        <dbReference type="Rhea" id="RHEA-COMP:17340"/>
        <dbReference type="ChEBI" id="CHEBI:33019"/>
        <dbReference type="ChEBI" id="CHEBI:61560"/>
        <dbReference type="ChEBI" id="CHEBI:173112"/>
        <dbReference type="EC" id="2.7.7.7"/>
    </reaction>
</comment>
<dbReference type="Gene3D" id="3.40.50.300">
    <property type="entry name" value="P-loop containing nucleotide triphosphate hydrolases"/>
    <property type="match status" value="1"/>
</dbReference>
<dbReference type="GO" id="GO:0009360">
    <property type="term" value="C:DNA polymerase III complex"/>
    <property type="evidence" value="ECO:0007669"/>
    <property type="project" value="InterPro"/>
</dbReference>
<name>A0A1F7SNM4_9BACT</name>
<evidence type="ECO:0000313" key="11">
    <source>
        <dbReference type="EMBL" id="OGL55379.1"/>
    </source>
</evidence>
<dbReference type="GO" id="GO:0006261">
    <property type="term" value="P:DNA-templated DNA replication"/>
    <property type="evidence" value="ECO:0007669"/>
    <property type="project" value="TreeGrafter"/>
</dbReference>
<keyword evidence="3" id="KW-0808">Transferase</keyword>
<comment type="similarity">
    <text evidence="7">Belongs to the DNA polymerase HolA subunit family.</text>
</comment>
<accession>A0A1F7SNM4</accession>
<dbReference type="InterPro" id="IPR008921">
    <property type="entry name" value="DNA_pol3_clamp-load_cplx_C"/>
</dbReference>
<dbReference type="InterPro" id="IPR048466">
    <property type="entry name" value="DNA_pol3_delta-like_C"/>
</dbReference>
<dbReference type="NCBIfam" id="TIGR01128">
    <property type="entry name" value="holA"/>
    <property type="match status" value="1"/>
</dbReference>
<dbReference type="Gene3D" id="1.20.272.10">
    <property type="match status" value="1"/>
</dbReference>
<dbReference type="GO" id="GO:0003677">
    <property type="term" value="F:DNA binding"/>
    <property type="evidence" value="ECO:0007669"/>
    <property type="project" value="InterPro"/>
</dbReference>
<dbReference type="InterPro" id="IPR010372">
    <property type="entry name" value="DNA_pol3_delta_N"/>
</dbReference>
<evidence type="ECO:0000256" key="2">
    <source>
        <dbReference type="ARBA" id="ARBA00017703"/>
    </source>
</evidence>
<sequence length="368" mass="42491">MQKNLDKILKDISSGKTAPVYLLFGEDGYFVNEAFKKLLDSFVPEEDRSLNLEIFKGEKLDLDAVIIGLSSYPFLAGHKVVALLDQEMPASTSPDFDLLLECLEKNIPPQNHLIIATSKTVDKRTVLFKKIKEIGEIFAFEEEDARDRYSSFRDKINERVTSEGKKITGEAFDSLIDRTGFDARLIFAEIEKLLNFAGDKKIIDKSDVDAVVPVTRQQVIFTLLDAMSRRDKKIAFDILERLLSEGEEPIKINHMMARQIRLLLQAKELLETEHLKKFNENSQFPLFQKLFGNRIEEFRDRYKEDSYNLFSYKPFYVFNVSRLASKWDKESLLKSFKFLHHADMDLKSSGNEQGKLILQKLILNLGQE</sequence>
<dbReference type="Proteomes" id="UP000178082">
    <property type="component" value="Unassembled WGS sequence"/>
</dbReference>
<dbReference type="GO" id="GO:0003887">
    <property type="term" value="F:DNA-directed DNA polymerase activity"/>
    <property type="evidence" value="ECO:0007669"/>
    <property type="project" value="UniProtKB-KW"/>
</dbReference>
<keyword evidence="5" id="KW-0235">DNA replication</keyword>